<organism evidence="2 3">
    <name type="scientific">Leptospira weilii str. Ecochallenge</name>
    <dbReference type="NCBI Taxonomy" id="1049986"/>
    <lineage>
        <taxon>Bacteria</taxon>
        <taxon>Pseudomonadati</taxon>
        <taxon>Spirochaetota</taxon>
        <taxon>Spirochaetia</taxon>
        <taxon>Leptospirales</taxon>
        <taxon>Leptospiraceae</taxon>
        <taxon>Leptospira</taxon>
    </lineage>
</organism>
<accession>N1UAW6</accession>
<comment type="caution">
    <text evidence="2">The sequence shown here is derived from an EMBL/GenBank/DDBJ whole genome shotgun (WGS) entry which is preliminary data.</text>
</comment>
<dbReference type="AlphaFoldDB" id="N1UAW6"/>
<feature type="transmembrane region" description="Helical" evidence="1">
    <location>
        <begin position="28"/>
        <end position="51"/>
    </location>
</feature>
<reference evidence="2 3" key="1">
    <citation type="submission" date="2013-02" db="EMBL/GenBank/DDBJ databases">
        <authorList>
            <person name="Harkins D.M."/>
            <person name="Durkin A.S."/>
            <person name="Brinkac L.M."/>
            <person name="Haft D.H."/>
            <person name="Selengut J.D."/>
            <person name="Sanka R."/>
            <person name="DePew J."/>
            <person name="Purushe J."/>
            <person name="Haake D.A."/>
            <person name="Matsunaga J."/>
            <person name="Vinetz J.M."/>
            <person name="Sutton G.G."/>
            <person name="Nierman W.C."/>
            <person name="Fouts D.E."/>
        </authorList>
    </citation>
    <scope>NUCLEOTIDE SEQUENCE [LARGE SCALE GENOMIC DNA]</scope>
    <source>
        <strain evidence="2 3">Ecochallenge</strain>
    </source>
</reference>
<evidence type="ECO:0000313" key="3">
    <source>
        <dbReference type="Proteomes" id="UP000012249"/>
    </source>
</evidence>
<evidence type="ECO:0000313" key="2">
    <source>
        <dbReference type="EMBL" id="EMY13215.1"/>
    </source>
</evidence>
<gene>
    <name evidence="2" type="ORF">LEP1GSC043_0765</name>
</gene>
<feature type="transmembrane region" description="Helical" evidence="1">
    <location>
        <begin position="57"/>
        <end position="78"/>
    </location>
</feature>
<sequence>MRYERCPRKFHVKNEDGPKGKADYKMKIIIVIAVFFHVLMVVGFLDFIPTWKKNVQWINSFLIVINFILLLYFSFFVIKVFWRRSLVISGLCGGFLVILGFLYSSFFILNQFKDGGFLCCLEEIVEYPIEKPPKTLFLLHYNCIPDGTVVFKIRKGLLPILERVDFTESDRDHSQIIRVSDSHGNVYGYDPIRNNYWYIFK</sequence>
<protein>
    <submittedName>
        <fullName evidence="2">Uncharacterized protein</fullName>
    </submittedName>
</protein>
<evidence type="ECO:0000256" key="1">
    <source>
        <dbReference type="SAM" id="Phobius"/>
    </source>
</evidence>
<keyword evidence="1" id="KW-0812">Transmembrane</keyword>
<name>N1UAW6_9LEPT</name>
<dbReference type="EMBL" id="AHMI02000246">
    <property type="protein sequence ID" value="EMY13215.1"/>
    <property type="molecule type" value="Genomic_DNA"/>
</dbReference>
<keyword evidence="1" id="KW-0472">Membrane</keyword>
<proteinExistence type="predicted"/>
<feature type="transmembrane region" description="Helical" evidence="1">
    <location>
        <begin position="85"/>
        <end position="109"/>
    </location>
</feature>
<keyword evidence="1" id="KW-1133">Transmembrane helix</keyword>
<dbReference type="Proteomes" id="UP000012249">
    <property type="component" value="Unassembled WGS sequence"/>
</dbReference>